<keyword evidence="2" id="KW-1185">Reference proteome</keyword>
<gene>
    <name evidence="1" type="ORF">JOD17_001820</name>
</gene>
<proteinExistence type="predicted"/>
<evidence type="ECO:0000313" key="1">
    <source>
        <dbReference type="EMBL" id="MBM7632726.1"/>
    </source>
</evidence>
<comment type="caution">
    <text evidence="1">The sequence shown here is derived from an EMBL/GenBank/DDBJ whole genome shotgun (WGS) entry which is preliminary data.</text>
</comment>
<dbReference type="EMBL" id="JAFBEC010000004">
    <property type="protein sequence ID" value="MBM7632726.1"/>
    <property type="molecule type" value="Genomic_DNA"/>
</dbReference>
<evidence type="ECO:0008006" key="3">
    <source>
        <dbReference type="Google" id="ProtNLM"/>
    </source>
</evidence>
<evidence type="ECO:0000313" key="2">
    <source>
        <dbReference type="Proteomes" id="UP000741863"/>
    </source>
</evidence>
<protein>
    <recommendedName>
        <fullName evidence="3">AbrB family transcriptional regulator</fullName>
    </recommendedName>
</protein>
<name>A0ABS2PBK7_9BACL</name>
<dbReference type="RefSeq" id="WP_042360396.1">
    <property type="nucleotide sequence ID" value="NZ_JAFBEC010000004.1"/>
</dbReference>
<dbReference type="Proteomes" id="UP000741863">
    <property type="component" value="Unassembled WGS sequence"/>
</dbReference>
<reference evidence="1 2" key="1">
    <citation type="submission" date="2021-01" db="EMBL/GenBank/DDBJ databases">
        <title>Genomic Encyclopedia of Type Strains, Phase IV (KMG-IV): sequencing the most valuable type-strain genomes for metagenomic binning, comparative biology and taxonomic classification.</title>
        <authorList>
            <person name="Goeker M."/>
        </authorList>
    </citation>
    <scope>NUCLEOTIDE SEQUENCE [LARGE SCALE GENOMIC DNA]</scope>
    <source>
        <strain evidence="1 2">DSM 25540</strain>
    </source>
</reference>
<organism evidence="1 2">
    <name type="scientific">Geomicrobium sediminis</name>
    <dbReference type="NCBI Taxonomy" id="1347788"/>
    <lineage>
        <taxon>Bacteria</taxon>
        <taxon>Bacillati</taxon>
        <taxon>Bacillota</taxon>
        <taxon>Bacilli</taxon>
        <taxon>Bacillales</taxon>
        <taxon>Geomicrobium</taxon>
    </lineage>
</organism>
<accession>A0ABS2PBK7</accession>
<sequence length="62" mass="6997">MARPDERVLMNVDGYQFKKAKKANHVFVTTPEGVNVTLDAKVLQQFIASLESDENTKKQFGL</sequence>